<reference evidence="7" key="1">
    <citation type="journal article" date="2014" name="Front. Microbiol.">
        <title>High frequency of phylogenetically diverse reductive dehalogenase-homologous genes in deep subseafloor sedimentary metagenomes.</title>
        <authorList>
            <person name="Kawai M."/>
            <person name="Futagami T."/>
            <person name="Toyoda A."/>
            <person name="Takaki Y."/>
            <person name="Nishi S."/>
            <person name="Hori S."/>
            <person name="Arai W."/>
            <person name="Tsubouchi T."/>
            <person name="Morono Y."/>
            <person name="Uchiyama I."/>
            <person name="Ito T."/>
            <person name="Fujiyama A."/>
            <person name="Inagaki F."/>
            <person name="Takami H."/>
        </authorList>
    </citation>
    <scope>NUCLEOTIDE SEQUENCE</scope>
    <source>
        <strain evidence="7">Expedition CK06-06</strain>
    </source>
</reference>
<dbReference type="InterPro" id="IPR005475">
    <property type="entry name" value="Transketolase-like_Pyr-bd"/>
</dbReference>
<dbReference type="SUPFAM" id="SSF52518">
    <property type="entry name" value="Thiamin diphosphate-binding fold (THDP-binding)"/>
    <property type="match status" value="1"/>
</dbReference>
<proteinExistence type="predicted"/>
<dbReference type="GO" id="GO:0016114">
    <property type="term" value="P:terpenoid biosynthetic process"/>
    <property type="evidence" value="ECO:0007669"/>
    <property type="project" value="InterPro"/>
</dbReference>
<accession>X1KTN7</accession>
<feature type="non-terminal residue" evidence="7">
    <location>
        <position position="1"/>
    </location>
</feature>
<dbReference type="Pfam" id="PF02779">
    <property type="entry name" value="Transket_pyr"/>
    <property type="match status" value="1"/>
</dbReference>
<dbReference type="GO" id="GO:0005829">
    <property type="term" value="C:cytosol"/>
    <property type="evidence" value="ECO:0007669"/>
    <property type="project" value="TreeGrafter"/>
</dbReference>
<feature type="non-terminal residue" evidence="7">
    <location>
        <position position="45"/>
    </location>
</feature>
<organism evidence="7">
    <name type="scientific">marine sediment metagenome</name>
    <dbReference type="NCBI Taxonomy" id="412755"/>
    <lineage>
        <taxon>unclassified sequences</taxon>
        <taxon>metagenomes</taxon>
        <taxon>ecological metagenomes</taxon>
    </lineage>
</organism>
<comment type="subunit">
    <text evidence="2">Homodimer.</text>
</comment>
<evidence type="ECO:0000256" key="5">
    <source>
        <dbReference type="ARBA" id="ARBA00023052"/>
    </source>
</evidence>
<name>X1KTN7_9ZZZZ</name>
<sequence length="45" mass="5119">RAFDHIMHDVCLNELNVVFALYRAGIVGQDGKTHHGLYDLAYMTI</sequence>
<dbReference type="AlphaFoldDB" id="X1KTN7"/>
<dbReference type="GO" id="GO:0008661">
    <property type="term" value="F:1-deoxy-D-xylulose-5-phosphate synthase activity"/>
    <property type="evidence" value="ECO:0007669"/>
    <property type="project" value="InterPro"/>
</dbReference>
<gene>
    <name evidence="7" type="ORF">S03H2_72795</name>
</gene>
<keyword evidence="4" id="KW-0460">Magnesium</keyword>
<evidence type="ECO:0000259" key="6">
    <source>
        <dbReference type="Pfam" id="PF02779"/>
    </source>
</evidence>
<dbReference type="EMBL" id="BARU01049460">
    <property type="protein sequence ID" value="GAH93509.1"/>
    <property type="molecule type" value="Genomic_DNA"/>
</dbReference>
<dbReference type="Gene3D" id="3.40.50.970">
    <property type="match status" value="1"/>
</dbReference>
<feature type="domain" description="Transketolase-like pyrimidine-binding" evidence="6">
    <location>
        <begin position="1"/>
        <end position="44"/>
    </location>
</feature>
<evidence type="ECO:0000313" key="7">
    <source>
        <dbReference type="EMBL" id="GAH93509.1"/>
    </source>
</evidence>
<evidence type="ECO:0000256" key="2">
    <source>
        <dbReference type="ARBA" id="ARBA00011738"/>
    </source>
</evidence>
<evidence type="ECO:0000256" key="3">
    <source>
        <dbReference type="ARBA" id="ARBA00022679"/>
    </source>
</evidence>
<evidence type="ECO:0000256" key="4">
    <source>
        <dbReference type="ARBA" id="ARBA00022842"/>
    </source>
</evidence>
<dbReference type="InterPro" id="IPR029061">
    <property type="entry name" value="THDP-binding"/>
</dbReference>
<dbReference type="PANTHER" id="PTHR43322:SF5">
    <property type="entry name" value="1-DEOXY-D-XYLULOSE-5-PHOSPHATE SYNTHASE, CHLOROPLASTIC"/>
    <property type="match status" value="1"/>
</dbReference>
<keyword evidence="5" id="KW-0786">Thiamine pyrophosphate</keyword>
<evidence type="ECO:0000256" key="1">
    <source>
        <dbReference type="ARBA" id="ARBA00001946"/>
    </source>
</evidence>
<protein>
    <recommendedName>
        <fullName evidence="6">Transketolase-like pyrimidine-binding domain-containing protein</fullName>
    </recommendedName>
</protein>
<dbReference type="InterPro" id="IPR005477">
    <property type="entry name" value="Dxylulose-5-P_synthase"/>
</dbReference>
<comment type="cofactor">
    <cofactor evidence="1">
        <name>Mg(2+)</name>
        <dbReference type="ChEBI" id="CHEBI:18420"/>
    </cofactor>
</comment>
<dbReference type="PANTHER" id="PTHR43322">
    <property type="entry name" value="1-D-DEOXYXYLULOSE 5-PHOSPHATE SYNTHASE-RELATED"/>
    <property type="match status" value="1"/>
</dbReference>
<comment type="caution">
    <text evidence="7">The sequence shown here is derived from an EMBL/GenBank/DDBJ whole genome shotgun (WGS) entry which is preliminary data.</text>
</comment>
<dbReference type="GO" id="GO:0019288">
    <property type="term" value="P:isopentenyl diphosphate biosynthetic process, methylerythritol 4-phosphate pathway"/>
    <property type="evidence" value="ECO:0007669"/>
    <property type="project" value="TreeGrafter"/>
</dbReference>
<keyword evidence="3" id="KW-0808">Transferase</keyword>